<feature type="transmembrane region" description="Helical" evidence="10">
    <location>
        <begin position="748"/>
        <end position="775"/>
    </location>
</feature>
<dbReference type="InterPro" id="IPR003593">
    <property type="entry name" value="AAA+_ATPase"/>
</dbReference>
<feature type="transmembrane region" description="Helical" evidence="10">
    <location>
        <begin position="936"/>
        <end position="956"/>
    </location>
</feature>
<reference evidence="13 14" key="1">
    <citation type="submission" date="2023-01" db="EMBL/GenBank/DDBJ databases">
        <title>Analysis of 21 Apiospora genomes using comparative genomics revels a genus with tremendous synthesis potential of carbohydrate active enzymes and secondary metabolites.</title>
        <authorList>
            <person name="Sorensen T."/>
        </authorList>
    </citation>
    <scope>NUCLEOTIDE SEQUENCE [LARGE SCALE GENOMIC DNA]</scope>
    <source>
        <strain evidence="13 14">CBS 83171</strain>
    </source>
</reference>
<evidence type="ECO:0000256" key="8">
    <source>
        <dbReference type="ARBA" id="ARBA00022989"/>
    </source>
</evidence>
<keyword evidence="7" id="KW-0067">ATP-binding</keyword>
<feature type="domain" description="ABC transmembrane type-1" evidence="12">
    <location>
        <begin position="43"/>
        <end position="336"/>
    </location>
</feature>
<feature type="domain" description="ABC transmembrane type-1" evidence="12">
    <location>
        <begin position="707"/>
        <end position="982"/>
    </location>
</feature>
<comment type="caution">
    <text evidence="13">The sequence shown here is derived from an EMBL/GenBank/DDBJ whole genome shotgun (WGS) entry which is preliminary data.</text>
</comment>
<dbReference type="PROSITE" id="PS00211">
    <property type="entry name" value="ABC_TRANSPORTER_1"/>
    <property type="match status" value="2"/>
</dbReference>
<evidence type="ECO:0000256" key="1">
    <source>
        <dbReference type="ARBA" id="ARBA00004141"/>
    </source>
</evidence>
<dbReference type="PANTHER" id="PTHR43394">
    <property type="entry name" value="ATP-DEPENDENT PERMEASE MDL1, MITOCHONDRIAL"/>
    <property type="match status" value="1"/>
</dbReference>
<dbReference type="Pfam" id="PF00664">
    <property type="entry name" value="ABC_membrane"/>
    <property type="match status" value="2"/>
</dbReference>
<gene>
    <name evidence="13" type="ORF">PG996_016043</name>
</gene>
<dbReference type="InterPro" id="IPR003439">
    <property type="entry name" value="ABC_transporter-like_ATP-bd"/>
</dbReference>
<evidence type="ECO:0000313" key="13">
    <source>
        <dbReference type="EMBL" id="KAK8047979.1"/>
    </source>
</evidence>
<evidence type="ECO:0000256" key="3">
    <source>
        <dbReference type="ARBA" id="ARBA00022448"/>
    </source>
</evidence>
<dbReference type="CDD" id="cd18578">
    <property type="entry name" value="ABC_6TM_Pgp_ABCB1_D2_like"/>
    <property type="match status" value="1"/>
</dbReference>
<sequence>MDSDDNDRVQKILTRQVHGLAPDPSARQSLYSYATPRDKFILLVSFVCAVLGGVLNPLISVVYGQTVGTLGTHRPDDDDSTTTEDARRELLKYTFYWIYLALAIFVLIYVATVGFYYVGERLARALRNAYLTSVLRQNQAFFDAHEPGEVATRIMSDMAHVQEGLTSKLAIALTAAGAFASAFVIAVVVHWRIALVVSPVYVLMALFGSLSGARVVRYHREEKVASEKASGLAHEAVASVRQVYALGIQRALTARYEGFVEESGRPKRRALYVLGLFTAWCQLLPPTIHAVTFWAGSRFLVQGGATVAQISTIAIVVVIGAFAIVRVAPAAQGLAATVSSAGVLFREMARRSPQDPFDPAGAVIADDDFRGDIELRGVSLVYPTRPEAQVIKEVSFRCPAMKTTAIVGASGSGKSSIINLLERFYEPTGGQICMDGVDIQSLNLRWLRGQIGLVRQQPVLFDTTIYDNIRYGRVGYHRDNNHLDATMSNQSGSAALTQQIIACAKLANAHDFIMALPEGYQTPVGENSTQISGGQKQRIAIARALMRDPRILLLDEATSALDAASESLVQAALNAAAEHRTTVVIAHRLSTIRNADNIVVMSHGSVVEQGNHADLMAMDGHYARLVRAQQLRSRHQHHDKVDEDEEGSVESAVISGVEDETPLIHDPQLHGERERMHEPKDSDKSWGLGNTLALIIRMNGRERWYLVFGLACSILAGLSLPAQSVLFAKSLETISLPSSDYDTLRSQVNLLAAIFLALAAAIFVVYNGLGFAFAYATERLARAVRASSFRAIVAQDIEFFDETTNSTGSLLSLLTTSTDALTGLSGPILGGVLSCLCTILGSIVLAAAVGWKLALVCTATIPLVMACGWVRLQMLALFDAQNRQDGVDAASFATEIVKAAGTVASLGLEGFVLERYDGFLARQAERSLGSILRASSLYAASQSVVYFASALALWYGGTLLLDGKYSVFQVYVCYGALISGAQIAGSQQSSISKSNGTPNAVPTITADGEERGEFHIQFKNVTFAYQSRKSRPALDNFNLNVRPGQYVALVGPSGCGKSTALSLIERFYTPDAGSVLVDGRDLSTSSVDLHEHRRSVSLVSQEAVLFSASIRQNIAMGLPADHDQKGNNNEIPDDEAIWAACRQANIADFIASLPEGLGTQVGPSGSLLSGGQRQRIEIARALLRDPAVLLLDEATSALDTESERAVQAALERASRNRTTVAVAHRLSTIRGADRICVLERGRVVEQGTHEELVGMGWGGVWK</sequence>
<dbReference type="PROSITE" id="PS50893">
    <property type="entry name" value="ABC_TRANSPORTER_2"/>
    <property type="match status" value="2"/>
</dbReference>
<evidence type="ECO:0000256" key="7">
    <source>
        <dbReference type="ARBA" id="ARBA00022840"/>
    </source>
</evidence>
<dbReference type="InterPro" id="IPR027417">
    <property type="entry name" value="P-loop_NTPase"/>
</dbReference>
<evidence type="ECO:0000313" key="14">
    <source>
        <dbReference type="Proteomes" id="UP001446871"/>
    </source>
</evidence>
<organism evidence="13 14">
    <name type="scientific">Apiospora saccharicola</name>
    <dbReference type="NCBI Taxonomy" id="335842"/>
    <lineage>
        <taxon>Eukaryota</taxon>
        <taxon>Fungi</taxon>
        <taxon>Dikarya</taxon>
        <taxon>Ascomycota</taxon>
        <taxon>Pezizomycotina</taxon>
        <taxon>Sordariomycetes</taxon>
        <taxon>Xylariomycetidae</taxon>
        <taxon>Amphisphaeriales</taxon>
        <taxon>Apiosporaceae</taxon>
        <taxon>Apiospora</taxon>
    </lineage>
</organism>
<dbReference type="InterPro" id="IPR017871">
    <property type="entry name" value="ABC_transporter-like_CS"/>
</dbReference>
<evidence type="ECO:0000259" key="12">
    <source>
        <dbReference type="PROSITE" id="PS50929"/>
    </source>
</evidence>
<dbReference type="Pfam" id="PF00005">
    <property type="entry name" value="ABC_tran"/>
    <property type="match status" value="2"/>
</dbReference>
<evidence type="ECO:0000256" key="5">
    <source>
        <dbReference type="ARBA" id="ARBA00022737"/>
    </source>
</evidence>
<dbReference type="EMBL" id="JAQQWM010000009">
    <property type="protein sequence ID" value="KAK8047979.1"/>
    <property type="molecule type" value="Genomic_DNA"/>
</dbReference>
<dbReference type="InterPro" id="IPR039421">
    <property type="entry name" value="Type_1_exporter"/>
</dbReference>
<keyword evidence="9 10" id="KW-0472">Membrane</keyword>
<keyword evidence="6" id="KW-0547">Nucleotide-binding</keyword>
<evidence type="ECO:0000256" key="2">
    <source>
        <dbReference type="ARBA" id="ARBA00007577"/>
    </source>
</evidence>
<comment type="similarity">
    <text evidence="2">Belongs to the ABC transporter superfamily. ABCB family. Multidrug resistance exporter (TC 3.A.1.201) subfamily.</text>
</comment>
<feature type="transmembrane region" description="Helical" evidence="10">
    <location>
        <begin position="195"/>
        <end position="216"/>
    </location>
</feature>
<dbReference type="InterPro" id="IPR036640">
    <property type="entry name" value="ABC1_TM_sf"/>
</dbReference>
<feature type="transmembrane region" description="Helical" evidence="10">
    <location>
        <begin position="307"/>
        <end position="325"/>
    </location>
</feature>
<keyword evidence="8 10" id="KW-1133">Transmembrane helix</keyword>
<feature type="transmembrane region" description="Helical" evidence="10">
    <location>
        <begin position="40"/>
        <end position="63"/>
    </location>
</feature>
<protein>
    <submittedName>
        <fullName evidence="13">ABC multidrug transporter</fullName>
    </submittedName>
</protein>
<dbReference type="SMART" id="SM00382">
    <property type="entry name" value="AAA"/>
    <property type="match status" value="2"/>
</dbReference>
<name>A0ABR1TMY9_9PEZI</name>
<keyword evidence="14" id="KW-1185">Reference proteome</keyword>
<feature type="transmembrane region" description="Helical" evidence="10">
    <location>
        <begin position="169"/>
        <end position="189"/>
    </location>
</feature>
<evidence type="ECO:0000256" key="4">
    <source>
        <dbReference type="ARBA" id="ARBA00022692"/>
    </source>
</evidence>
<dbReference type="InterPro" id="IPR011527">
    <property type="entry name" value="ABC1_TM_dom"/>
</dbReference>
<feature type="transmembrane region" description="Helical" evidence="10">
    <location>
        <begin position="853"/>
        <end position="872"/>
    </location>
</feature>
<dbReference type="Gene3D" id="3.40.50.300">
    <property type="entry name" value="P-loop containing nucleotide triphosphate hydrolases"/>
    <property type="match status" value="2"/>
</dbReference>
<proteinExistence type="inferred from homology"/>
<dbReference type="SUPFAM" id="SSF52540">
    <property type="entry name" value="P-loop containing nucleoside triphosphate hydrolases"/>
    <property type="match status" value="2"/>
</dbReference>
<comment type="subcellular location">
    <subcellularLocation>
        <location evidence="1">Membrane</location>
        <topology evidence="1">Multi-pass membrane protein</topology>
    </subcellularLocation>
</comment>
<evidence type="ECO:0000256" key="9">
    <source>
        <dbReference type="ARBA" id="ARBA00023136"/>
    </source>
</evidence>
<feature type="transmembrane region" description="Helical" evidence="10">
    <location>
        <begin position="96"/>
        <end position="118"/>
    </location>
</feature>
<keyword evidence="4 10" id="KW-0812">Transmembrane</keyword>
<keyword evidence="5" id="KW-0677">Repeat</keyword>
<dbReference type="SUPFAM" id="SSF90123">
    <property type="entry name" value="ABC transporter transmembrane region"/>
    <property type="match status" value="2"/>
</dbReference>
<dbReference type="CDD" id="cd03249">
    <property type="entry name" value="ABC_MTABC3_MDL1_MDL2"/>
    <property type="match status" value="1"/>
</dbReference>
<accession>A0ABR1TMY9</accession>
<feature type="domain" description="ABC transporter" evidence="11">
    <location>
        <begin position="1016"/>
        <end position="1262"/>
    </location>
</feature>
<dbReference type="PANTHER" id="PTHR43394:SF11">
    <property type="entry name" value="ATP-BINDING CASSETTE TRANSPORTER"/>
    <property type="match status" value="1"/>
</dbReference>
<keyword evidence="3" id="KW-0813">Transport</keyword>
<feature type="domain" description="ABC transporter" evidence="11">
    <location>
        <begin position="375"/>
        <end position="628"/>
    </location>
</feature>
<feature type="transmembrane region" description="Helical" evidence="10">
    <location>
        <begin position="828"/>
        <end position="847"/>
    </location>
</feature>
<dbReference type="Gene3D" id="1.20.1560.10">
    <property type="entry name" value="ABC transporter type 1, transmembrane domain"/>
    <property type="match status" value="1"/>
</dbReference>
<feature type="transmembrane region" description="Helical" evidence="10">
    <location>
        <begin position="704"/>
        <end position="728"/>
    </location>
</feature>
<dbReference type="CDD" id="cd18577">
    <property type="entry name" value="ABC_6TM_Pgp_ABCB1_D1_like"/>
    <property type="match status" value="1"/>
</dbReference>
<dbReference type="PROSITE" id="PS50929">
    <property type="entry name" value="ABC_TM1F"/>
    <property type="match status" value="2"/>
</dbReference>
<evidence type="ECO:0000259" key="11">
    <source>
        <dbReference type="PROSITE" id="PS50893"/>
    </source>
</evidence>
<evidence type="ECO:0000256" key="10">
    <source>
        <dbReference type="SAM" id="Phobius"/>
    </source>
</evidence>
<dbReference type="Proteomes" id="UP001446871">
    <property type="component" value="Unassembled WGS sequence"/>
</dbReference>
<feature type="transmembrane region" description="Helical" evidence="10">
    <location>
        <begin position="271"/>
        <end position="295"/>
    </location>
</feature>
<evidence type="ECO:0000256" key="6">
    <source>
        <dbReference type="ARBA" id="ARBA00022741"/>
    </source>
</evidence>